<protein>
    <submittedName>
        <fullName evidence="1">Uncharacterized protein</fullName>
    </submittedName>
</protein>
<name>A0A645D9V4_9ZZZZ</name>
<comment type="caution">
    <text evidence="1">The sequence shown here is derived from an EMBL/GenBank/DDBJ whole genome shotgun (WGS) entry which is preliminary data.</text>
</comment>
<evidence type="ECO:0000313" key="1">
    <source>
        <dbReference type="EMBL" id="MPM85995.1"/>
    </source>
</evidence>
<dbReference type="EMBL" id="VSSQ01034147">
    <property type="protein sequence ID" value="MPM85995.1"/>
    <property type="molecule type" value="Genomic_DNA"/>
</dbReference>
<proteinExistence type="predicted"/>
<dbReference type="AlphaFoldDB" id="A0A645D9V4"/>
<sequence length="96" mass="11083">MSVYDEMLPGHYDYKDQISFYNKNIFTLTPYFVLSVDAGKTTWNIYAGAVFSNEILRHTGSTDHVNPKTFDYIIDRHPAMTSVVLGMEIGLKWKKK</sequence>
<gene>
    <name evidence="1" type="ORF">SDC9_133078</name>
</gene>
<organism evidence="1">
    <name type="scientific">bioreactor metagenome</name>
    <dbReference type="NCBI Taxonomy" id="1076179"/>
    <lineage>
        <taxon>unclassified sequences</taxon>
        <taxon>metagenomes</taxon>
        <taxon>ecological metagenomes</taxon>
    </lineage>
</organism>
<reference evidence="1" key="1">
    <citation type="submission" date="2019-08" db="EMBL/GenBank/DDBJ databases">
        <authorList>
            <person name="Kucharzyk K."/>
            <person name="Murdoch R.W."/>
            <person name="Higgins S."/>
            <person name="Loffler F."/>
        </authorList>
    </citation>
    <scope>NUCLEOTIDE SEQUENCE</scope>
</reference>
<accession>A0A645D9V4</accession>